<comment type="caution">
    <text evidence="1">The sequence shown here is derived from an EMBL/GenBank/DDBJ whole genome shotgun (WGS) entry which is preliminary data.</text>
</comment>
<gene>
    <name evidence="1" type="ORF">SZ25_00543</name>
</gene>
<evidence type="ECO:0000313" key="2">
    <source>
        <dbReference type="Proteomes" id="UP000033358"/>
    </source>
</evidence>
<accession>A0A0F5MNJ5</accession>
<dbReference type="AlphaFoldDB" id="A0A0F5MNJ5"/>
<dbReference type="Proteomes" id="UP000033358">
    <property type="component" value="Unassembled WGS sequence"/>
</dbReference>
<evidence type="ECO:0000313" key="1">
    <source>
        <dbReference type="EMBL" id="KKB96393.1"/>
    </source>
</evidence>
<dbReference type="EMBL" id="JYHA01000087">
    <property type="protein sequence ID" value="KKB96393.1"/>
    <property type="molecule type" value="Genomic_DNA"/>
</dbReference>
<protein>
    <submittedName>
        <fullName evidence="1">Uncharacterized protein</fullName>
    </submittedName>
</protein>
<name>A0A0F5MNJ5_9RICK</name>
<proteinExistence type="predicted"/>
<keyword evidence="2" id="KW-1185">Reference proteome</keyword>
<reference evidence="1 2" key="1">
    <citation type="submission" date="2015-02" db="EMBL/GenBank/DDBJ databases">
        <title>Single cell genomics of a rare environmental alphaproteobacterium provides unique insights into Rickettsiaceae evolution.</title>
        <authorList>
            <person name="Martijn J."/>
            <person name="Schulz F."/>
            <person name="Zaremba-Niedzwiedzka K."/>
            <person name="Viklund J."/>
            <person name="Stepanauskas R."/>
            <person name="Andersson S.G.E."/>
            <person name="Horn M."/>
            <person name="Guy L."/>
            <person name="Ettema T.J.G."/>
        </authorList>
    </citation>
    <scope>NUCLEOTIDE SEQUENCE [LARGE SCALE GENOMIC DNA]</scope>
    <source>
        <strain evidence="1 2">SCGC AAA041-L04</strain>
    </source>
</reference>
<sequence>MTDPTPHFLYGTSESRHPGENFVFEKDKYRSRMTTPSLSQSLHFVKKRGVGL</sequence>
<organism evidence="1 2">
    <name type="scientific">Candidatus Arcanibacter lacustris</name>
    <dbReference type="NCBI Taxonomy" id="1607817"/>
    <lineage>
        <taxon>Bacteria</taxon>
        <taxon>Pseudomonadati</taxon>
        <taxon>Pseudomonadota</taxon>
        <taxon>Alphaproteobacteria</taxon>
        <taxon>Rickettsiales</taxon>
        <taxon>Candidatus Arcanibacter</taxon>
    </lineage>
</organism>